<keyword evidence="1 3" id="KW-0863">Zinc-finger</keyword>
<evidence type="ECO:0000313" key="7">
    <source>
        <dbReference type="Proteomes" id="UP001432322"/>
    </source>
</evidence>
<evidence type="ECO:0000256" key="3">
    <source>
        <dbReference type="PROSITE-ProRule" id="PRU00175"/>
    </source>
</evidence>
<keyword evidence="7" id="KW-1185">Reference proteome</keyword>
<evidence type="ECO:0000313" key="6">
    <source>
        <dbReference type="EMBL" id="GMT24672.1"/>
    </source>
</evidence>
<dbReference type="PROSITE" id="PS50089">
    <property type="entry name" value="ZF_RING_2"/>
    <property type="match status" value="1"/>
</dbReference>
<dbReference type="InterPro" id="IPR001841">
    <property type="entry name" value="Znf_RING"/>
</dbReference>
<protein>
    <recommendedName>
        <fullName evidence="5">RING-type domain-containing protein</fullName>
    </recommendedName>
</protein>
<keyword evidence="2" id="KW-0862">Zinc</keyword>
<dbReference type="PANTHER" id="PTHR16450:SF1">
    <property type="entry name" value="PROTEIN CBG12045"/>
    <property type="match status" value="1"/>
</dbReference>
<keyword evidence="1 3" id="KW-0479">Metal-binding</keyword>
<feature type="domain" description="RING-type" evidence="5">
    <location>
        <begin position="391"/>
        <end position="437"/>
    </location>
</feature>
<dbReference type="Proteomes" id="UP001432322">
    <property type="component" value="Unassembled WGS sequence"/>
</dbReference>
<feature type="region of interest" description="Disordered" evidence="4">
    <location>
        <begin position="113"/>
        <end position="142"/>
    </location>
</feature>
<feature type="region of interest" description="Disordered" evidence="4">
    <location>
        <begin position="191"/>
        <end position="214"/>
    </location>
</feature>
<name>A0AAV5W3H9_9BILA</name>
<gene>
    <name evidence="6" type="ORF">PFISCL1PPCAC_15969</name>
</gene>
<evidence type="ECO:0000256" key="4">
    <source>
        <dbReference type="SAM" id="MobiDB-lite"/>
    </source>
</evidence>
<dbReference type="PANTHER" id="PTHR16450">
    <property type="entry name" value="RING FINGER PROTEIN 186"/>
    <property type="match status" value="1"/>
</dbReference>
<accession>A0AAV5W3H9</accession>
<reference evidence="6" key="1">
    <citation type="submission" date="2023-10" db="EMBL/GenBank/DDBJ databases">
        <title>Genome assembly of Pristionchus species.</title>
        <authorList>
            <person name="Yoshida K."/>
            <person name="Sommer R.J."/>
        </authorList>
    </citation>
    <scope>NUCLEOTIDE SEQUENCE</scope>
    <source>
        <strain evidence="6">RS5133</strain>
    </source>
</reference>
<dbReference type="GO" id="GO:0008270">
    <property type="term" value="F:zinc ion binding"/>
    <property type="evidence" value="ECO:0007669"/>
    <property type="project" value="UniProtKB-KW"/>
</dbReference>
<dbReference type="Gene3D" id="3.30.40.10">
    <property type="entry name" value="Zinc/RING finger domain, C3HC4 (zinc finger)"/>
    <property type="match status" value="1"/>
</dbReference>
<dbReference type="SUPFAM" id="SSF57850">
    <property type="entry name" value="RING/U-box"/>
    <property type="match status" value="1"/>
</dbReference>
<feature type="compositionally biased region" description="Polar residues" evidence="4">
    <location>
        <begin position="1"/>
        <end position="11"/>
    </location>
</feature>
<feature type="non-terminal residue" evidence="6">
    <location>
        <position position="1"/>
    </location>
</feature>
<dbReference type="AlphaFoldDB" id="A0AAV5W3H9"/>
<feature type="region of interest" description="Disordered" evidence="4">
    <location>
        <begin position="1"/>
        <end position="45"/>
    </location>
</feature>
<dbReference type="SMART" id="SM00184">
    <property type="entry name" value="RING"/>
    <property type="match status" value="1"/>
</dbReference>
<dbReference type="InterPro" id="IPR013083">
    <property type="entry name" value="Znf_RING/FYVE/PHD"/>
</dbReference>
<sequence length="450" mass="51576">AQMSLIDSSQESNDDLFTLSEDEIERDGERMESSRGFTTGEEEADIEVIEPEEMEEGGRRQLGVEELRQLRLQQPRWILGRRVPSPRSPPIRPAPIERQVVLHQLLRMNHNETIDLSSDDSSDTNSDMDITGEERNEESSISTLNRTIRADRRNNVVMDGVGEEEEDEDSLRGSMWNWSESEIELINERRRRRNEVEDDDESEISSLAPSLNLAPHRVAPRHELQQLLQQLDEQSNLPTEQQRRLQQLLQEEEGEGGNDLRILDMSLDSIANAESGSVTAADRHRRQSFREAAEGLALDDDFLSDDSSSLSFATGRPGDRQRVRNLFNLRPANVDLVWTDDEEEEDEASMEWMRRPADRTSNVTAARNRIQEMRDVDLQSDTVSLRYSRNCGICYTENPRQRAAFKECGHLSCLPCAEQHSLSMEEQGEIPVCPFCRTETGFIRLFEDTL</sequence>
<evidence type="ECO:0000256" key="1">
    <source>
        <dbReference type="ARBA" id="ARBA00022771"/>
    </source>
</evidence>
<comment type="caution">
    <text evidence="6">The sequence shown here is derived from an EMBL/GenBank/DDBJ whole genome shotgun (WGS) entry which is preliminary data.</text>
</comment>
<organism evidence="6 7">
    <name type="scientific">Pristionchus fissidentatus</name>
    <dbReference type="NCBI Taxonomy" id="1538716"/>
    <lineage>
        <taxon>Eukaryota</taxon>
        <taxon>Metazoa</taxon>
        <taxon>Ecdysozoa</taxon>
        <taxon>Nematoda</taxon>
        <taxon>Chromadorea</taxon>
        <taxon>Rhabditida</taxon>
        <taxon>Rhabditina</taxon>
        <taxon>Diplogasteromorpha</taxon>
        <taxon>Diplogasteroidea</taxon>
        <taxon>Neodiplogasteridae</taxon>
        <taxon>Pristionchus</taxon>
    </lineage>
</organism>
<evidence type="ECO:0000256" key="2">
    <source>
        <dbReference type="ARBA" id="ARBA00022833"/>
    </source>
</evidence>
<proteinExistence type="predicted"/>
<dbReference type="EMBL" id="BTSY01000004">
    <property type="protein sequence ID" value="GMT24672.1"/>
    <property type="molecule type" value="Genomic_DNA"/>
</dbReference>
<evidence type="ECO:0000259" key="5">
    <source>
        <dbReference type="PROSITE" id="PS50089"/>
    </source>
</evidence>